<reference evidence="2 3" key="1">
    <citation type="submission" date="2024-03" db="EMBL/GenBank/DDBJ databases">
        <title>Whole genomes of four grape xylem sap localized bacterial endophytes.</title>
        <authorList>
            <person name="Kumar G."/>
            <person name="Savka M.A."/>
        </authorList>
    </citation>
    <scope>NUCLEOTIDE SEQUENCE [LARGE SCALE GENOMIC DNA]</scope>
    <source>
        <strain evidence="2 3">RIT_GXS8</strain>
    </source>
</reference>
<dbReference type="CDD" id="cd00761">
    <property type="entry name" value="Glyco_tranf_GTA_type"/>
    <property type="match status" value="1"/>
</dbReference>
<dbReference type="InterPro" id="IPR001173">
    <property type="entry name" value="Glyco_trans_2-like"/>
</dbReference>
<proteinExistence type="predicted"/>
<comment type="caution">
    <text evidence="2">The sequence shown here is derived from an EMBL/GenBank/DDBJ whole genome shotgun (WGS) entry which is preliminary data.</text>
</comment>
<feature type="domain" description="Glycosyltransferase 2-like" evidence="1">
    <location>
        <begin position="463"/>
        <end position="576"/>
    </location>
</feature>
<keyword evidence="3" id="KW-1185">Reference proteome</keyword>
<feature type="domain" description="Glycosyltransferase 2-like" evidence="1">
    <location>
        <begin position="220"/>
        <end position="341"/>
    </location>
</feature>
<dbReference type="Gene3D" id="3.90.550.10">
    <property type="entry name" value="Spore Coat Polysaccharide Biosynthesis Protein SpsA, Chain A"/>
    <property type="match status" value="2"/>
</dbReference>
<evidence type="ECO:0000313" key="3">
    <source>
        <dbReference type="Proteomes" id="UP001370299"/>
    </source>
</evidence>
<evidence type="ECO:0000259" key="1">
    <source>
        <dbReference type="Pfam" id="PF00535"/>
    </source>
</evidence>
<dbReference type="InterPro" id="IPR029044">
    <property type="entry name" value="Nucleotide-diphossugar_trans"/>
</dbReference>
<sequence length="887" mass="94886">MAEAKGLGRVARRLARPFRGPEKPLTVTDRLDRWARRIAEFSVLDRAYLEAQTGRTFDSDVEAIAFYVHNDGQRGLSLHPLIEHEWMREHQPVPAMSWYDALHQEGPELFQTGPLFDAGVYAASVPEADRPASTLDALRDFLRNATDATTLPVPPGRRGHAPTWGAARDAAVSAARAFAHAQHRTRRRYRATWDGPEVAEALARYPRGVARRDAEQPLVSIVMPVYRRADVVGAAIASVRAQQHANWELLVVDDGSGDETADVVRRIAADEPRVRLVERENGGAGAARNTGLAAVRGDFVAFLDADNTWRPEHLSAALAGLLETDGPGVHTGVRMIGANNADDSTAPAETYRGEDGTLDDLLAGNFIDLNALVVRRDVAAAAGPFDETLRRWIDWEWLLRIGKRSGVPAYVPVIGVDYDNVRDPRRLSSAQPASWQEVALARHRIDWDALADAVPARDAELVSVVVPVFRDWTMTRRAVDAVLHAADHEGDRVEVVLIDNGSPRSVSAVLGAWFGDEPRVLLQREDRNRNFGLGSDLGLARSTGGTVVMLNNDTEVTTGWLRPLVAALDDPTVLGAQPLLVYPDGVVQAAGTVFGGDKVLPWHFLGDHPRYDASRALAGAGTDAARLGAAGGRRFSAITAAAAAFRAVDLIRWHGFDPVFANGLEDVDLCLRALAASPDGSAFAVVPSSVVVHHESRTPGRDDARVDNRRVFDERWRGRYPAADAAGHYEAAGLRWLGVEPGLPKGHAVMVRSSRPIVVRDWAGAAGAAGVSGAVGASGAAGAAGLRIAVKHDGTRVADVSALVTALEAAGHSVQVDLPTSWYRGSSGLDDVTVLVAGGSGTGVPSFVPQPGARNVVWLAAGQVVADGDFAEVVSADAGAERVVRAL</sequence>
<dbReference type="EMBL" id="JBBLYY010000069">
    <property type="protein sequence ID" value="MEK0172655.1"/>
    <property type="molecule type" value="Genomic_DNA"/>
</dbReference>
<dbReference type="GO" id="GO:0016757">
    <property type="term" value="F:glycosyltransferase activity"/>
    <property type="evidence" value="ECO:0007669"/>
    <property type="project" value="UniProtKB-KW"/>
</dbReference>
<dbReference type="SUPFAM" id="SSF53448">
    <property type="entry name" value="Nucleotide-diphospho-sugar transferases"/>
    <property type="match status" value="2"/>
</dbReference>
<name>A0ABU8YDM5_9MICO</name>
<dbReference type="PANTHER" id="PTHR43179:SF7">
    <property type="entry name" value="RHAMNOSYLTRANSFERASE WBBL"/>
    <property type="match status" value="1"/>
</dbReference>
<gene>
    <name evidence="2" type="ORF">WMN62_14355</name>
</gene>
<protein>
    <submittedName>
        <fullName evidence="2">Glycosyltransferase</fullName>
        <ecNumber evidence="2">2.4.-.-</ecNumber>
    </submittedName>
</protein>
<dbReference type="Proteomes" id="UP001370299">
    <property type="component" value="Unassembled WGS sequence"/>
</dbReference>
<dbReference type="EC" id="2.4.-.-" evidence="2"/>
<organism evidence="2 3">
    <name type="scientific">Curtobacterium citreum</name>
    <dbReference type="NCBI Taxonomy" id="2036"/>
    <lineage>
        <taxon>Bacteria</taxon>
        <taxon>Bacillati</taxon>
        <taxon>Actinomycetota</taxon>
        <taxon>Actinomycetes</taxon>
        <taxon>Micrococcales</taxon>
        <taxon>Microbacteriaceae</taxon>
        <taxon>Curtobacterium</taxon>
    </lineage>
</organism>
<dbReference type="PANTHER" id="PTHR43179">
    <property type="entry name" value="RHAMNOSYLTRANSFERASE WBBL"/>
    <property type="match status" value="1"/>
</dbReference>
<dbReference type="RefSeq" id="WP_340196999.1">
    <property type="nucleotide sequence ID" value="NZ_JBBKAP010000052.1"/>
</dbReference>
<keyword evidence="2" id="KW-0328">Glycosyltransferase</keyword>
<accession>A0ABU8YDM5</accession>
<dbReference type="Pfam" id="PF00535">
    <property type="entry name" value="Glycos_transf_2"/>
    <property type="match status" value="2"/>
</dbReference>
<keyword evidence="2" id="KW-0808">Transferase</keyword>
<evidence type="ECO:0000313" key="2">
    <source>
        <dbReference type="EMBL" id="MEK0172655.1"/>
    </source>
</evidence>